<evidence type="ECO:0000256" key="11">
    <source>
        <dbReference type="RuleBase" id="RU003953"/>
    </source>
</evidence>
<dbReference type="PANTHER" id="PTHR47545">
    <property type="entry name" value="MULTIFUNCTIONAL CCA PROTEIN"/>
    <property type="match status" value="1"/>
</dbReference>
<name>A0ABS1EAB5_9GAMM</name>
<proteinExistence type="inferred from homology"/>
<dbReference type="EMBL" id="NRSH01000092">
    <property type="protein sequence ID" value="MBK1727044.1"/>
    <property type="molecule type" value="Genomic_DNA"/>
</dbReference>
<keyword evidence="14" id="KW-1185">Reference proteome</keyword>
<dbReference type="NCBIfam" id="NF008137">
    <property type="entry name" value="PRK10885.1"/>
    <property type="match status" value="1"/>
</dbReference>
<accession>A0ABS1EAB5</accession>
<dbReference type="Gene3D" id="3.30.460.10">
    <property type="entry name" value="Beta Polymerase, domain 2"/>
    <property type="match status" value="1"/>
</dbReference>
<organism evidence="13 14">
    <name type="scientific">Halorhodospira neutriphila</name>
    <dbReference type="NCBI Taxonomy" id="168379"/>
    <lineage>
        <taxon>Bacteria</taxon>
        <taxon>Pseudomonadati</taxon>
        <taxon>Pseudomonadota</taxon>
        <taxon>Gammaproteobacteria</taxon>
        <taxon>Chromatiales</taxon>
        <taxon>Ectothiorhodospiraceae</taxon>
        <taxon>Halorhodospira</taxon>
    </lineage>
</organism>
<keyword evidence="3" id="KW-0819">tRNA processing</keyword>
<dbReference type="Pfam" id="PF01743">
    <property type="entry name" value="PolyA_pol"/>
    <property type="match status" value="1"/>
</dbReference>
<evidence type="ECO:0000256" key="1">
    <source>
        <dbReference type="ARBA" id="ARBA00001946"/>
    </source>
</evidence>
<keyword evidence="2 11" id="KW-0808">Transferase</keyword>
<evidence type="ECO:0000256" key="9">
    <source>
        <dbReference type="ARBA" id="ARBA00022842"/>
    </source>
</evidence>
<keyword evidence="9" id="KW-0460">Magnesium</keyword>
<dbReference type="InterPro" id="IPR043519">
    <property type="entry name" value="NT_sf"/>
</dbReference>
<dbReference type="Proteomes" id="UP000738126">
    <property type="component" value="Unassembled WGS sequence"/>
</dbReference>
<dbReference type="GO" id="GO:0016740">
    <property type="term" value="F:transferase activity"/>
    <property type="evidence" value="ECO:0007669"/>
    <property type="project" value="UniProtKB-KW"/>
</dbReference>
<evidence type="ECO:0000256" key="6">
    <source>
        <dbReference type="ARBA" id="ARBA00022741"/>
    </source>
</evidence>
<dbReference type="InterPro" id="IPR002646">
    <property type="entry name" value="PolA_pol_head_dom"/>
</dbReference>
<evidence type="ECO:0000256" key="5">
    <source>
        <dbReference type="ARBA" id="ARBA00022723"/>
    </source>
</evidence>
<dbReference type="SUPFAM" id="SSF81301">
    <property type="entry name" value="Nucleotidyltransferase"/>
    <property type="match status" value="1"/>
</dbReference>
<dbReference type="InterPro" id="IPR050124">
    <property type="entry name" value="tRNA_CCA-adding_enzyme"/>
</dbReference>
<dbReference type="CDD" id="cd05398">
    <property type="entry name" value="NT_ClassII-CCAase"/>
    <property type="match status" value="1"/>
</dbReference>
<dbReference type="Gene3D" id="1.10.3090.10">
    <property type="entry name" value="cca-adding enzyme, domain 2"/>
    <property type="match status" value="1"/>
</dbReference>
<keyword evidence="6" id="KW-0547">Nucleotide-binding</keyword>
<keyword evidence="10 11" id="KW-0694">RNA-binding</keyword>
<comment type="similarity">
    <text evidence="11">Belongs to the tRNA nucleotidyltransferase/poly(A) polymerase family.</text>
</comment>
<comment type="caution">
    <text evidence="13">The sequence shown here is derived from an EMBL/GenBank/DDBJ whole genome shotgun (WGS) entry which is preliminary data.</text>
</comment>
<evidence type="ECO:0000256" key="3">
    <source>
        <dbReference type="ARBA" id="ARBA00022694"/>
    </source>
</evidence>
<dbReference type="Pfam" id="PF12627">
    <property type="entry name" value="PolyA_pol_RNAbd"/>
    <property type="match status" value="1"/>
</dbReference>
<comment type="cofactor">
    <cofactor evidence="1">
        <name>Mg(2+)</name>
        <dbReference type="ChEBI" id="CHEBI:18420"/>
    </cofactor>
</comment>
<gene>
    <name evidence="13" type="ORF">CKO13_08420</name>
</gene>
<keyword evidence="4" id="KW-0548">Nucleotidyltransferase</keyword>
<evidence type="ECO:0000256" key="8">
    <source>
        <dbReference type="ARBA" id="ARBA00022840"/>
    </source>
</evidence>
<evidence type="ECO:0000256" key="2">
    <source>
        <dbReference type="ARBA" id="ARBA00022679"/>
    </source>
</evidence>
<evidence type="ECO:0000313" key="13">
    <source>
        <dbReference type="EMBL" id="MBK1727044.1"/>
    </source>
</evidence>
<evidence type="ECO:0000313" key="14">
    <source>
        <dbReference type="Proteomes" id="UP000738126"/>
    </source>
</evidence>
<reference evidence="13 14" key="1">
    <citation type="journal article" date="2020" name="Microorganisms">
        <title>Osmotic Adaptation and Compatible Solute Biosynthesis of Phototrophic Bacteria as Revealed from Genome Analyses.</title>
        <authorList>
            <person name="Imhoff J.F."/>
            <person name="Rahn T."/>
            <person name="Kunzel S."/>
            <person name="Keller A."/>
            <person name="Neulinger S.C."/>
        </authorList>
    </citation>
    <scope>NUCLEOTIDE SEQUENCE [LARGE SCALE GENOMIC DNA]</scope>
    <source>
        <strain evidence="13 14">DSM 15116</strain>
    </source>
</reference>
<dbReference type="InterPro" id="IPR006674">
    <property type="entry name" value="HD_domain"/>
</dbReference>
<dbReference type="RefSeq" id="WP_200259512.1">
    <property type="nucleotide sequence ID" value="NZ_NRSH01000092.1"/>
</dbReference>
<dbReference type="SUPFAM" id="SSF81891">
    <property type="entry name" value="Poly A polymerase C-terminal region-like"/>
    <property type="match status" value="1"/>
</dbReference>
<evidence type="ECO:0000256" key="10">
    <source>
        <dbReference type="ARBA" id="ARBA00022884"/>
    </source>
</evidence>
<feature type="domain" description="HD" evidence="12">
    <location>
        <begin position="228"/>
        <end position="329"/>
    </location>
</feature>
<keyword evidence="7" id="KW-0692">RNA repair</keyword>
<sequence length="344" mass="38149">MEAYRVGGAVRDELLGREVTETDWVVVGATPQEMEAAGYRPVGKDFPVFLHPETNEEYALARTERKTAAGYHGFAFHAAPDVSLEEDLARRDLTINAMARDRDGALIDPYGGYADLQARRLRHVTEAFAEDPVRILRLARFAARLAPEGFSVAEETLALCRRMVEAGEVDALVPERVWQELARGLMEPAPRRLIEVLRACGAAARILPEIDALFGVPERTDRHPEGDAGEHTLLVLDAAARLELPLAPRWAALVHDVGKALTPAEALPRHPEHEERGVAPVEALCERLRTPRACRDLAVLVTRHHMDAHRALEMRPGKVVDLLEAVDAFRRPRGCRAGRRPGSR</sequence>
<dbReference type="InterPro" id="IPR032828">
    <property type="entry name" value="PolyA_RNA-bd"/>
</dbReference>
<dbReference type="PANTHER" id="PTHR47545:SF1">
    <property type="entry name" value="MULTIFUNCTIONAL CCA PROTEIN"/>
    <property type="match status" value="1"/>
</dbReference>
<keyword evidence="5" id="KW-0479">Metal-binding</keyword>
<keyword evidence="8" id="KW-0067">ATP-binding</keyword>
<evidence type="ECO:0000256" key="4">
    <source>
        <dbReference type="ARBA" id="ARBA00022695"/>
    </source>
</evidence>
<protein>
    <submittedName>
        <fullName evidence="13">Multifunctional CCA tRNA nucleotidyl transferase/2'3'-cyclic phosphodiesterase/2'nucleotidase/phosphatase</fullName>
    </submittedName>
</protein>
<evidence type="ECO:0000259" key="12">
    <source>
        <dbReference type="PROSITE" id="PS51831"/>
    </source>
</evidence>
<dbReference type="Pfam" id="PF01966">
    <property type="entry name" value="HD"/>
    <property type="match status" value="1"/>
</dbReference>
<evidence type="ECO:0000256" key="7">
    <source>
        <dbReference type="ARBA" id="ARBA00022800"/>
    </source>
</evidence>
<dbReference type="PROSITE" id="PS51831">
    <property type="entry name" value="HD"/>
    <property type="match status" value="1"/>
</dbReference>